<dbReference type="OrthoDB" id="9790023at2"/>
<organism evidence="1 2">
    <name type="scientific">Alienimonas californiensis</name>
    <dbReference type="NCBI Taxonomy" id="2527989"/>
    <lineage>
        <taxon>Bacteria</taxon>
        <taxon>Pseudomonadati</taxon>
        <taxon>Planctomycetota</taxon>
        <taxon>Planctomycetia</taxon>
        <taxon>Planctomycetales</taxon>
        <taxon>Planctomycetaceae</taxon>
        <taxon>Alienimonas</taxon>
    </lineage>
</organism>
<gene>
    <name evidence="1" type="ORF">CA12_02110</name>
</gene>
<dbReference type="InterPro" id="IPR024078">
    <property type="entry name" value="LmbE-like_dom_sf"/>
</dbReference>
<proteinExistence type="predicted"/>
<dbReference type="Gene3D" id="3.40.50.10320">
    <property type="entry name" value="LmbE-like"/>
    <property type="match status" value="1"/>
</dbReference>
<dbReference type="PANTHER" id="PTHR12993:SF30">
    <property type="entry name" value="N-ACETYL-ALPHA-D-GLUCOSAMINYL L-MALATE DEACETYLASE 1"/>
    <property type="match status" value="1"/>
</dbReference>
<dbReference type="SUPFAM" id="SSF102588">
    <property type="entry name" value="LmbE-like"/>
    <property type="match status" value="1"/>
</dbReference>
<protein>
    <submittedName>
        <fullName evidence="1">GlcNAc-PI de-N-acetylase</fullName>
    </submittedName>
</protein>
<dbReference type="Pfam" id="PF02585">
    <property type="entry name" value="PIG-L"/>
    <property type="match status" value="1"/>
</dbReference>
<dbReference type="GO" id="GO:0016811">
    <property type="term" value="F:hydrolase activity, acting on carbon-nitrogen (but not peptide) bonds, in linear amides"/>
    <property type="evidence" value="ECO:0007669"/>
    <property type="project" value="TreeGrafter"/>
</dbReference>
<dbReference type="AlphaFoldDB" id="A0A517P467"/>
<evidence type="ECO:0000313" key="1">
    <source>
        <dbReference type="EMBL" id="QDT14143.1"/>
    </source>
</evidence>
<sequence>MFHPSLTGLREVLCLGAHSDDIEIGCGGTLLRLIATNPGLRITWVVFSGADDEVRREEALRGAELFCAGAPEPTVHVEGFRDGYFPFNSQLKDRFRALAGAVNPDLIFTHRRDDAHQDHRALADLTWQHFRNHLTLEYEIPKYEGDLGQPNLFVPLDRTTAERKVELLNEIFASQRTRAWFTPDTFRATLRLRGIEANADGGFAEGFHVRKIVL</sequence>
<evidence type="ECO:0000313" key="2">
    <source>
        <dbReference type="Proteomes" id="UP000318741"/>
    </source>
</evidence>
<dbReference type="Proteomes" id="UP000318741">
    <property type="component" value="Chromosome"/>
</dbReference>
<dbReference type="EMBL" id="CP036265">
    <property type="protein sequence ID" value="QDT14143.1"/>
    <property type="molecule type" value="Genomic_DNA"/>
</dbReference>
<keyword evidence="2" id="KW-1185">Reference proteome</keyword>
<dbReference type="KEGG" id="acaf:CA12_02110"/>
<accession>A0A517P467</accession>
<dbReference type="RefSeq" id="WP_145356763.1">
    <property type="nucleotide sequence ID" value="NZ_CP036265.1"/>
</dbReference>
<name>A0A517P467_9PLAN</name>
<dbReference type="InterPro" id="IPR003737">
    <property type="entry name" value="GlcNAc_PI_deacetylase-related"/>
</dbReference>
<dbReference type="PANTHER" id="PTHR12993">
    <property type="entry name" value="N-ACETYLGLUCOSAMINYL-PHOSPHATIDYLINOSITOL DE-N-ACETYLASE-RELATED"/>
    <property type="match status" value="1"/>
</dbReference>
<reference evidence="1 2" key="1">
    <citation type="submission" date="2019-02" db="EMBL/GenBank/DDBJ databases">
        <title>Deep-cultivation of Planctomycetes and their phenomic and genomic characterization uncovers novel biology.</title>
        <authorList>
            <person name="Wiegand S."/>
            <person name="Jogler M."/>
            <person name="Boedeker C."/>
            <person name="Pinto D."/>
            <person name="Vollmers J."/>
            <person name="Rivas-Marin E."/>
            <person name="Kohn T."/>
            <person name="Peeters S.H."/>
            <person name="Heuer A."/>
            <person name="Rast P."/>
            <person name="Oberbeckmann S."/>
            <person name="Bunk B."/>
            <person name="Jeske O."/>
            <person name="Meyerdierks A."/>
            <person name="Storesund J.E."/>
            <person name="Kallscheuer N."/>
            <person name="Luecker S."/>
            <person name="Lage O.M."/>
            <person name="Pohl T."/>
            <person name="Merkel B.J."/>
            <person name="Hornburger P."/>
            <person name="Mueller R.-W."/>
            <person name="Bruemmer F."/>
            <person name="Labrenz M."/>
            <person name="Spormann A.M."/>
            <person name="Op den Camp H."/>
            <person name="Overmann J."/>
            <person name="Amann R."/>
            <person name="Jetten M.S.M."/>
            <person name="Mascher T."/>
            <person name="Medema M.H."/>
            <person name="Devos D.P."/>
            <person name="Kaster A.-K."/>
            <person name="Ovreas L."/>
            <person name="Rohde M."/>
            <person name="Galperin M.Y."/>
            <person name="Jogler C."/>
        </authorList>
    </citation>
    <scope>NUCLEOTIDE SEQUENCE [LARGE SCALE GENOMIC DNA]</scope>
    <source>
        <strain evidence="1 2">CA12</strain>
    </source>
</reference>